<gene>
    <name evidence="1" type="ORF">TCM_040749</name>
</gene>
<proteinExistence type="predicted"/>
<keyword evidence="2" id="KW-1185">Reference proteome</keyword>
<dbReference type="HOGENOM" id="CLU_000680_21_2_1"/>
<dbReference type="EMBL" id="CM001887">
    <property type="protein sequence ID" value="EOY32725.1"/>
    <property type="molecule type" value="Genomic_DNA"/>
</dbReference>
<name>A0A061GSD2_THECC</name>
<dbReference type="Gramene" id="EOY32725">
    <property type="protein sequence ID" value="EOY32725"/>
    <property type="gene ID" value="TCM_040749"/>
</dbReference>
<dbReference type="AlphaFoldDB" id="A0A061GSD2"/>
<evidence type="ECO:0000313" key="2">
    <source>
        <dbReference type="Proteomes" id="UP000026915"/>
    </source>
</evidence>
<evidence type="ECO:0000313" key="1">
    <source>
        <dbReference type="EMBL" id="EOY32725.1"/>
    </source>
</evidence>
<dbReference type="InParanoid" id="A0A061GSD2"/>
<sequence>MNLSIIDMIIMSNLGSHLKKLKNLKSIVMWLPPPKGMVKFNVDGASRGYPDEVGLPNCYGSTMDKVIVESDLQNTVKWVSEATTTAWKINATLMSMEYFKSQLKNWCVVKILRSANGLVDSFAKLGCKEMKSSFWLLVMMKKEHRLY</sequence>
<protein>
    <recommendedName>
        <fullName evidence="3">RNase H type-1 domain-containing protein</fullName>
    </recommendedName>
</protein>
<dbReference type="PANTHER" id="PTHR47723">
    <property type="entry name" value="OS05G0353850 PROTEIN"/>
    <property type="match status" value="1"/>
</dbReference>
<organism evidence="1 2">
    <name type="scientific">Theobroma cacao</name>
    <name type="common">Cacao</name>
    <name type="synonym">Cocoa</name>
    <dbReference type="NCBI Taxonomy" id="3641"/>
    <lineage>
        <taxon>Eukaryota</taxon>
        <taxon>Viridiplantae</taxon>
        <taxon>Streptophyta</taxon>
        <taxon>Embryophyta</taxon>
        <taxon>Tracheophyta</taxon>
        <taxon>Spermatophyta</taxon>
        <taxon>Magnoliopsida</taxon>
        <taxon>eudicotyledons</taxon>
        <taxon>Gunneridae</taxon>
        <taxon>Pentapetalae</taxon>
        <taxon>rosids</taxon>
        <taxon>malvids</taxon>
        <taxon>Malvales</taxon>
        <taxon>Malvaceae</taxon>
        <taxon>Byttnerioideae</taxon>
        <taxon>Theobroma</taxon>
    </lineage>
</organism>
<accession>A0A061GSD2</accession>
<dbReference type="PANTHER" id="PTHR47723:SF19">
    <property type="entry name" value="POLYNUCLEOTIDYL TRANSFERASE, RIBONUCLEASE H-LIKE SUPERFAMILY PROTEIN"/>
    <property type="match status" value="1"/>
</dbReference>
<dbReference type="Proteomes" id="UP000026915">
    <property type="component" value="Chromosome 9"/>
</dbReference>
<dbReference type="InterPro" id="IPR053151">
    <property type="entry name" value="RNase_H-like"/>
</dbReference>
<reference evidence="1 2" key="1">
    <citation type="journal article" date="2013" name="Genome Biol.">
        <title>The genome sequence of the most widely cultivated cacao type and its use to identify candidate genes regulating pod color.</title>
        <authorList>
            <person name="Motamayor J.C."/>
            <person name="Mockaitis K."/>
            <person name="Schmutz J."/>
            <person name="Haiminen N."/>
            <person name="Iii D.L."/>
            <person name="Cornejo O."/>
            <person name="Findley S.D."/>
            <person name="Zheng P."/>
            <person name="Utro F."/>
            <person name="Royaert S."/>
            <person name="Saski C."/>
            <person name="Jenkins J."/>
            <person name="Podicheti R."/>
            <person name="Zhao M."/>
            <person name="Scheffler B.E."/>
            <person name="Stack J.C."/>
            <person name="Feltus F.A."/>
            <person name="Mustiga G.M."/>
            <person name="Amores F."/>
            <person name="Phillips W."/>
            <person name="Marelli J.P."/>
            <person name="May G.D."/>
            <person name="Shapiro H."/>
            <person name="Ma J."/>
            <person name="Bustamante C.D."/>
            <person name="Schnell R.J."/>
            <person name="Main D."/>
            <person name="Gilbert D."/>
            <person name="Parida L."/>
            <person name="Kuhn D.N."/>
        </authorList>
    </citation>
    <scope>NUCLEOTIDE SEQUENCE [LARGE SCALE GENOMIC DNA]</scope>
    <source>
        <strain evidence="2">cv. Matina 1-6</strain>
    </source>
</reference>
<evidence type="ECO:0008006" key="3">
    <source>
        <dbReference type="Google" id="ProtNLM"/>
    </source>
</evidence>